<protein>
    <submittedName>
        <fullName evidence="1">Uncharacterized protein</fullName>
    </submittedName>
</protein>
<evidence type="ECO:0000313" key="2">
    <source>
        <dbReference type="Proteomes" id="UP001143856"/>
    </source>
</evidence>
<gene>
    <name evidence="1" type="ORF">NUW58_g4477</name>
</gene>
<comment type="caution">
    <text evidence="1">The sequence shown here is derived from an EMBL/GenBank/DDBJ whole genome shotgun (WGS) entry which is preliminary data.</text>
</comment>
<sequence>MAEVKASFPKSSSITTFIRENNPGSCIRAQLAAIGKEAKIHLTPRTAETTAVTTTNNSRDLAAEVEAVCVPSQNETDSGYGTTPLNREATEPTKPTRKTLTFSRKPVPQQFLNRLLDIRALFTEPLLDTVSAKQRPTKGASMKLKYADDDDDKIYLVIQCDRRDKKKVRKFFTQSHVTEMIGNDITVHITTGLRQLAAEKLEVYGSIIGIASSGTPIRIEGAHGSSMATLGGVISIVKYGRTILRGLTAGHVLTRLVHNSGRPSSSRWSGIEGDLDNPYDGSSDSSNDDQSDIFPEAHFDHTSWAPVGLGSHMGNIIEHSFQSTSSSTNYDWALIELRPNYLLVAPSSEFVETHDVVLDDGFSLQLGDSGSWVIHETTGEVYGHVVSTDMFGEVYVIPMNHTLRDIQAHLHADHVGLLQESGGVIGATSLTGQIDESTWPLEGSDTVNNQPMATNVLFWQQQDPWSTQQRLGLTFLSPSIEGPPEEPAPAQCRSISGQTMDSGYVTDFRRWPDNVSEIGSTMVHQIGTACTPKSPPKSPRMEGPYELKQDKDTKHQQAVKKFICVHPSANGLEVDIPIIRPLEKCRACRAGKEYSTYYHAAAHLRQVHFQARPSRLEGNTAPIVAQFRAQPLMKELKSWMKEMWVDSVDATSPNGEQESDETMETEG</sequence>
<proteinExistence type="predicted"/>
<keyword evidence="2" id="KW-1185">Reference proteome</keyword>
<dbReference type="Proteomes" id="UP001143856">
    <property type="component" value="Unassembled WGS sequence"/>
</dbReference>
<name>A0ACC1P741_9PEZI</name>
<accession>A0ACC1P741</accession>
<reference evidence="1" key="1">
    <citation type="submission" date="2022-10" db="EMBL/GenBank/DDBJ databases">
        <title>Genome Sequence of Xylaria curta.</title>
        <authorList>
            <person name="Buettner E."/>
        </authorList>
    </citation>
    <scope>NUCLEOTIDE SEQUENCE</scope>
    <source>
        <strain evidence="1">Babe10</strain>
    </source>
</reference>
<dbReference type="EMBL" id="JAPDGR010000782">
    <property type="protein sequence ID" value="KAJ2987492.1"/>
    <property type="molecule type" value="Genomic_DNA"/>
</dbReference>
<organism evidence="1 2">
    <name type="scientific">Xylaria curta</name>
    <dbReference type="NCBI Taxonomy" id="42375"/>
    <lineage>
        <taxon>Eukaryota</taxon>
        <taxon>Fungi</taxon>
        <taxon>Dikarya</taxon>
        <taxon>Ascomycota</taxon>
        <taxon>Pezizomycotina</taxon>
        <taxon>Sordariomycetes</taxon>
        <taxon>Xylariomycetidae</taxon>
        <taxon>Xylariales</taxon>
        <taxon>Xylariaceae</taxon>
        <taxon>Xylaria</taxon>
    </lineage>
</organism>
<evidence type="ECO:0000313" key="1">
    <source>
        <dbReference type="EMBL" id="KAJ2987492.1"/>
    </source>
</evidence>